<dbReference type="GO" id="GO:0016020">
    <property type="term" value="C:membrane"/>
    <property type="evidence" value="ECO:0007669"/>
    <property type="project" value="TreeGrafter"/>
</dbReference>
<feature type="domain" description="CNH" evidence="6">
    <location>
        <begin position="43"/>
        <end position="488"/>
    </location>
</feature>
<feature type="compositionally biased region" description="Low complexity" evidence="5">
    <location>
        <begin position="258"/>
        <end position="268"/>
    </location>
</feature>
<dbReference type="GO" id="GO:0006914">
    <property type="term" value="P:autophagy"/>
    <property type="evidence" value="ECO:0007669"/>
    <property type="project" value="TreeGrafter"/>
</dbReference>
<dbReference type="Proteomes" id="UP000664534">
    <property type="component" value="Unassembled WGS sequence"/>
</dbReference>
<dbReference type="PANTHER" id="PTHR12894">
    <property type="entry name" value="CNH DOMAIN CONTAINING"/>
    <property type="match status" value="1"/>
</dbReference>
<gene>
    <name evidence="7" type="ORF">IMSHALPRED_007703</name>
</gene>
<dbReference type="OrthoDB" id="5325112at2759"/>
<keyword evidence="8" id="KW-1185">Reference proteome</keyword>
<dbReference type="GO" id="GO:0005737">
    <property type="term" value="C:cytoplasm"/>
    <property type="evidence" value="ECO:0007669"/>
    <property type="project" value="UniProtKB-SubCell"/>
</dbReference>
<comment type="subcellular location">
    <subcellularLocation>
        <location evidence="1">Cytoplasm</location>
    </subcellularLocation>
</comment>
<evidence type="ECO:0000256" key="3">
    <source>
        <dbReference type="ARBA" id="ARBA00022490"/>
    </source>
</evidence>
<feature type="region of interest" description="Disordered" evidence="5">
    <location>
        <begin position="245"/>
        <end position="356"/>
    </location>
</feature>
<evidence type="ECO:0000256" key="1">
    <source>
        <dbReference type="ARBA" id="ARBA00004496"/>
    </source>
</evidence>
<dbReference type="PROSITE" id="PS50219">
    <property type="entry name" value="CNH"/>
    <property type="match status" value="1"/>
</dbReference>
<accession>A0A8H3FPZ6</accession>
<keyword evidence="3" id="KW-0963">Cytoplasm</keyword>
<evidence type="ECO:0000259" key="6">
    <source>
        <dbReference type="PROSITE" id="PS50219"/>
    </source>
</evidence>
<dbReference type="InterPro" id="IPR032914">
    <property type="entry name" value="Vam6/VPS39/TRAP1"/>
</dbReference>
<feature type="compositionally biased region" description="Polar residues" evidence="5">
    <location>
        <begin position="308"/>
        <end position="326"/>
    </location>
</feature>
<keyword evidence="4" id="KW-0653">Protein transport</keyword>
<evidence type="ECO:0000256" key="5">
    <source>
        <dbReference type="SAM" id="MobiDB-lite"/>
    </source>
</evidence>
<evidence type="ECO:0000256" key="4">
    <source>
        <dbReference type="ARBA" id="ARBA00022927"/>
    </source>
</evidence>
<evidence type="ECO:0000256" key="2">
    <source>
        <dbReference type="ARBA" id="ARBA00022448"/>
    </source>
</evidence>
<dbReference type="GO" id="GO:0034058">
    <property type="term" value="P:endosomal vesicle fusion"/>
    <property type="evidence" value="ECO:0007669"/>
    <property type="project" value="TreeGrafter"/>
</dbReference>
<comment type="caution">
    <text evidence="7">The sequence shown here is derived from an EMBL/GenBank/DDBJ whole genome shotgun (WGS) entry which is preliminary data.</text>
</comment>
<feature type="region of interest" description="Disordered" evidence="5">
    <location>
        <begin position="1"/>
        <end position="21"/>
    </location>
</feature>
<sequence length="1182" mass="129977">MSAEERRGLSNRPGNAGRASTGSYILRPLVQEIPLSTEEDGAEARITCVELCDENLYIGTSRAEILHFVSIPADPAEDSGPQYIFASRLQPAYSPQTSGPSHIMPGVQQILVLPKVQKACVLCNGTLSFYSLPELSPAFSNATVTNCTWVGGVDLSDDPVAEVDRVVVMICAKKKVRLMRIGDDARWVRDIEFPGCLISTRRGNFACVADSHSYALLDVENQQKITLFPISSLDENTAGGRIESISAASDPVPARTASSSHPISSEGPSDGKGHVRNTSLGAFVGGLGRRQASPQSANRARSGLASPEPNTRNASPSPSVFRNRSASKPDVHTPMASTPDNPLPIPPERPERSDSLRALSPARLRPSAMLLPHVCSPTPIEFLLTTGTNLNEAGVGIFVNLDGDVVRGTLQFTRYPRSLVLDGNGIETEIAAAGEDREGFVLATMTVSSDDGDRSVIEIQRWDVDDGGNKEVIDIPDASLTATGQHLGNSSSPDNFGLRRINSPVGVSFPEIGELLRGRRLSLATTDSVLNGPPESGSESLVDDVEMSRNKEEAEFGRRLGGQFGRIALWSGSSVWWVVRNPLATRLDAAIDEILDLGWQENSYHGIERSGIIHVINGIRGQEAASETEFLSLEYIRQKASLTLFADLVARPLSLSSIPAADSRITEGTLMEGIVDPRVVLTLVPTLREEVVEGPKGIWIHAGLISVVARFQSAMPKTFEELAVPDMLNLMKRYLGAWRQRKGFGSIADEVEVFLTVDAALLRVLLEQDGKDPSRISRPSPTRIELYALVDSGVDCFDRAITLLERYKRLFVLSRLYQSRRMARKVLETWRRIIEGERDEGGGLADGENEVRRYLVNVKDTGLVDEYGTWLARRNPALGVQVFTNDGSRVKWEPQQAVALLRRKAPDAVKVYLEHLVFGKKNVKYANDLISYYLDNVLDVLASSNEARDILSQSYESYRALHPPKPTYRQFITENAVSMPWWHDRLRLLELIGGSHGSDFSYDVGNILSRIEPFEQDLVPESIILDGRQGRHKQALRLLTHGLGDYHTAVNYCLLGGASIFHPSSGSAAIAAPCQEEQAILFGYLLAEFFRIEDVSDRLERTSELLERFGSWYDVRDVLELIPESWSVELVSGFLVSSFRRLLHERREATIAKALSGAENLQIAAAFVEKCSELGPQVEQVH</sequence>
<name>A0A8H3FPZ6_9LECA</name>
<dbReference type="AlphaFoldDB" id="A0A8H3FPZ6"/>
<dbReference type="InterPro" id="IPR001180">
    <property type="entry name" value="CNH_dom"/>
</dbReference>
<evidence type="ECO:0000313" key="8">
    <source>
        <dbReference type="Proteomes" id="UP000664534"/>
    </source>
</evidence>
<protein>
    <recommendedName>
        <fullName evidence="6">CNH domain-containing protein</fullName>
    </recommendedName>
</protein>
<organism evidence="7 8">
    <name type="scientific">Imshaugia aleurites</name>
    <dbReference type="NCBI Taxonomy" id="172621"/>
    <lineage>
        <taxon>Eukaryota</taxon>
        <taxon>Fungi</taxon>
        <taxon>Dikarya</taxon>
        <taxon>Ascomycota</taxon>
        <taxon>Pezizomycotina</taxon>
        <taxon>Lecanoromycetes</taxon>
        <taxon>OSLEUM clade</taxon>
        <taxon>Lecanoromycetidae</taxon>
        <taxon>Lecanorales</taxon>
        <taxon>Lecanorineae</taxon>
        <taxon>Parmeliaceae</taxon>
        <taxon>Imshaugia</taxon>
    </lineage>
</organism>
<proteinExistence type="predicted"/>
<reference evidence="7" key="1">
    <citation type="submission" date="2021-03" db="EMBL/GenBank/DDBJ databases">
        <authorList>
            <person name="Tagirdzhanova G."/>
        </authorList>
    </citation>
    <scope>NUCLEOTIDE SEQUENCE</scope>
</reference>
<dbReference type="EMBL" id="CAJPDT010000050">
    <property type="protein sequence ID" value="CAF9928621.1"/>
    <property type="molecule type" value="Genomic_DNA"/>
</dbReference>
<keyword evidence="2" id="KW-0813">Transport</keyword>
<dbReference type="GO" id="GO:0015031">
    <property type="term" value="P:protein transport"/>
    <property type="evidence" value="ECO:0007669"/>
    <property type="project" value="UniProtKB-KW"/>
</dbReference>
<evidence type="ECO:0000313" key="7">
    <source>
        <dbReference type="EMBL" id="CAF9928621.1"/>
    </source>
</evidence>
<dbReference type="PANTHER" id="PTHR12894:SF27">
    <property type="entry name" value="TRANSFORMING GROWTH FACTOR-BETA RECEPTOR-ASSOCIATED PROTEIN 1"/>
    <property type="match status" value="1"/>
</dbReference>